<dbReference type="Proteomes" id="UP000606974">
    <property type="component" value="Unassembled WGS sequence"/>
</dbReference>
<gene>
    <name evidence="1" type="ORF">GJ744_005669</name>
</gene>
<comment type="caution">
    <text evidence="1">The sequence shown here is derived from an EMBL/GenBank/DDBJ whole genome shotgun (WGS) entry which is preliminary data.</text>
</comment>
<organism evidence="1 2">
    <name type="scientific">Endocarpon pusillum</name>
    <dbReference type="NCBI Taxonomy" id="364733"/>
    <lineage>
        <taxon>Eukaryota</taxon>
        <taxon>Fungi</taxon>
        <taxon>Dikarya</taxon>
        <taxon>Ascomycota</taxon>
        <taxon>Pezizomycotina</taxon>
        <taxon>Eurotiomycetes</taxon>
        <taxon>Chaetothyriomycetidae</taxon>
        <taxon>Verrucariales</taxon>
        <taxon>Verrucariaceae</taxon>
        <taxon>Endocarpon</taxon>
    </lineage>
</organism>
<dbReference type="EMBL" id="JAACFV010000246">
    <property type="protein sequence ID" value="KAF7502492.1"/>
    <property type="molecule type" value="Genomic_DNA"/>
</dbReference>
<evidence type="ECO:0000313" key="2">
    <source>
        <dbReference type="Proteomes" id="UP000606974"/>
    </source>
</evidence>
<dbReference type="InterPro" id="IPR036770">
    <property type="entry name" value="Ankyrin_rpt-contain_sf"/>
</dbReference>
<dbReference type="Gene3D" id="1.25.40.20">
    <property type="entry name" value="Ankyrin repeat-containing domain"/>
    <property type="match status" value="1"/>
</dbReference>
<dbReference type="AlphaFoldDB" id="A0A8H7A8A9"/>
<reference evidence="1" key="1">
    <citation type="submission" date="2020-02" db="EMBL/GenBank/DDBJ databases">
        <authorList>
            <person name="Palmer J.M."/>
        </authorList>
    </citation>
    <scope>NUCLEOTIDE SEQUENCE</scope>
    <source>
        <strain evidence="1">EPUS1.4</strain>
        <tissue evidence="1">Thallus</tissue>
    </source>
</reference>
<proteinExistence type="predicted"/>
<dbReference type="SUPFAM" id="SSF48403">
    <property type="entry name" value="Ankyrin repeat"/>
    <property type="match status" value="1"/>
</dbReference>
<accession>A0A8H7A8A9</accession>
<evidence type="ECO:0000313" key="1">
    <source>
        <dbReference type="EMBL" id="KAF7502492.1"/>
    </source>
</evidence>
<protein>
    <submittedName>
        <fullName evidence="1">Uncharacterized protein</fullName>
    </submittedName>
</protein>
<name>A0A8H7A8A9_9EURO</name>
<sequence length="127" mass="13787">MRPSPSPGYVRNNTPLHQVDTTSITAFYDPPSNRVTTYAEHVADAVEVVNTKSDAAVAARAKACITVLLFGGADIEARDAKGHTPFRRRVVNGDLGTAEYLISQGAESEDYQFRDQQDCIGKEDALS</sequence>
<keyword evidence="2" id="KW-1185">Reference proteome</keyword>